<keyword evidence="12" id="KW-1185">Reference proteome</keyword>
<dbReference type="Proteomes" id="UP001604336">
    <property type="component" value="Unassembled WGS sequence"/>
</dbReference>
<dbReference type="InterPro" id="IPR006447">
    <property type="entry name" value="Myb_dom_plants"/>
</dbReference>
<dbReference type="InterPro" id="IPR017930">
    <property type="entry name" value="Myb_dom"/>
</dbReference>
<proteinExistence type="predicted"/>
<dbReference type="NCBIfam" id="TIGR01557">
    <property type="entry name" value="myb_SHAQKYF"/>
    <property type="match status" value="1"/>
</dbReference>
<evidence type="ECO:0000256" key="6">
    <source>
        <dbReference type="ARBA" id="ARBA00023242"/>
    </source>
</evidence>
<dbReference type="InterPro" id="IPR003854">
    <property type="entry name" value="GASA"/>
</dbReference>
<dbReference type="InterPro" id="IPR001005">
    <property type="entry name" value="SANT/Myb"/>
</dbReference>
<evidence type="ECO:0000313" key="12">
    <source>
        <dbReference type="Proteomes" id="UP001604336"/>
    </source>
</evidence>
<evidence type="ECO:0000256" key="1">
    <source>
        <dbReference type="ARBA" id="ARBA00004123"/>
    </source>
</evidence>
<dbReference type="SUPFAM" id="SSF46689">
    <property type="entry name" value="Homeodomain-like"/>
    <property type="match status" value="2"/>
</dbReference>
<name>A0ABD1V4C0_9LAMI</name>
<comment type="subcellular location">
    <subcellularLocation>
        <location evidence="1">Nucleus</location>
    </subcellularLocation>
</comment>
<feature type="domain" description="Myb-like" evidence="8">
    <location>
        <begin position="1"/>
        <end position="54"/>
    </location>
</feature>
<keyword evidence="5" id="KW-0804">Transcription</keyword>
<dbReference type="Gene3D" id="1.10.10.60">
    <property type="entry name" value="Homeodomain-like"/>
    <property type="match status" value="2"/>
</dbReference>
<dbReference type="PROSITE" id="PS50090">
    <property type="entry name" value="MYB_LIKE"/>
    <property type="match status" value="2"/>
</dbReference>
<accession>A0ABD1V4C0</accession>
<evidence type="ECO:0000256" key="4">
    <source>
        <dbReference type="ARBA" id="ARBA00023125"/>
    </source>
</evidence>
<feature type="region of interest" description="Disordered" evidence="7">
    <location>
        <begin position="148"/>
        <end position="181"/>
    </location>
</feature>
<feature type="domain" description="HTH myb-type" evidence="10">
    <location>
        <begin position="101"/>
        <end position="150"/>
    </location>
</feature>
<keyword evidence="2" id="KW-0217">Developmental protein</keyword>
<dbReference type="GO" id="GO:0009908">
    <property type="term" value="P:flower development"/>
    <property type="evidence" value="ECO:0007669"/>
    <property type="project" value="UniProtKB-ARBA"/>
</dbReference>
<dbReference type="PROSITE" id="PS51294">
    <property type="entry name" value="HTH_MYB"/>
    <property type="match status" value="1"/>
</dbReference>
<protein>
    <submittedName>
        <fullName evidence="11">Duplicated homeodomain-like superfamily protein</fullName>
    </submittedName>
</protein>
<feature type="compositionally biased region" description="Pro residues" evidence="7">
    <location>
        <begin position="241"/>
        <end position="278"/>
    </location>
</feature>
<dbReference type="CDD" id="cd00167">
    <property type="entry name" value="SANT"/>
    <property type="match status" value="2"/>
</dbReference>
<feature type="compositionally biased region" description="Polar residues" evidence="7">
    <location>
        <begin position="160"/>
        <end position="181"/>
    </location>
</feature>
<evidence type="ECO:0000256" key="2">
    <source>
        <dbReference type="ARBA" id="ARBA00022473"/>
    </source>
</evidence>
<gene>
    <name evidence="11" type="ORF">Adt_05522</name>
</gene>
<evidence type="ECO:0000256" key="7">
    <source>
        <dbReference type="SAM" id="MobiDB-lite"/>
    </source>
</evidence>
<dbReference type="GO" id="GO:0048262">
    <property type="term" value="P:determination of dorsal/ventral asymmetry"/>
    <property type="evidence" value="ECO:0007669"/>
    <property type="project" value="UniProtKB-ARBA"/>
</dbReference>
<evidence type="ECO:0000256" key="5">
    <source>
        <dbReference type="ARBA" id="ARBA00023163"/>
    </source>
</evidence>
<dbReference type="PANTHER" id="PTHR44042:SF69">
    <property type="entry name" value="TRANSCRIPTION FACTOR MYB-RELATED FAMILY"/>
    <property type="match status" value="1"/>
</dbReference>
<feature type="region of interest" description="Disordered" evidence="7">
    <location>
        <begin position="233"/>
        <end position="278"/>
    </location>
</feature>
<evidence type="ECO:0000259" key="10">
    <source>
        <dbReference type="PROSITE" id="PS51294"/>
    </source>
</evidence>
<keyword evidence="6" id="KW-0539">Nucleus</keyword>
<dbReference type="PANTHER" id="PTHR44042">
    <property type="entry name" value="DUPLICATED HOMEODOMAIN-LIKE SUPERFAMILY PROTEIN-RELATED"/>
    <property type="match status" value="1"/>
</dbReference>
<dbReference type="Pfam" id="PF00249">
    <property type="entry name" value="Myb_DNA-binding"/>
    <property type="match status" value="1"/>
</dbReference>
<sequence>MANSSWSREENKRFENDLVQFPDGTPNRWEKIKIAAKLDGKSVQEIEEHYDDLLHDLALIEDGLIAPPIYTDDTVAAAAESEEPECLVDSGKKVQKKVAKPWTEEEHRLFLVGLEKYGKGDWKSISRHEVRTRTPTQVASHAQKYFERQKKGENKKRSSIFDNSIAKTTTSMPQSSTQNSTCISESSLNSFSLSCLLQAMASKAPLFLLATFLLVSTGVSSHWNEEILHEDTLNPSYKTPTPSPPVNASPPFPPVKVLPPPPPVKAAPAAPPPTTPPPKTQLECSPLCVERCKLHSRKRLCMRVCMTCCYRCKCVPPGQYGNKEKCGKCYTDMTTRGGKSKCP</sequence>
<dbReference type="FunFam" id="1.10.10.60:FF:000154">
    <property type="entry name" value="Transcription factor SRM1"/>
    <property type="match status" value="1"/>
</dbReference>
<evidence type="ECO:0000259" key="9">
    <source>
        <dbReference type="PROSITE" id="PS51293"/>
    </source>
</evidence>
<dbReference type="FunFam" id="1.10.10.60:FF:000009">
    <property type="entry name" value="transcription factor MYB1R1"/>
    <property type="match status" value="1"/>
</dbReference>
<feature type="domain" description="Myb-like" evidence="8">
    <location>
        <begin position="101"/>
        <end position="146"/>
    </location>
</feature>
<keyword evidence="3" id="KW-0805">Transcription regulation</keyword>
<organism evidence="11 12">
    <name type="scientific">Abeliophyllum distichum</name>
    <dbReference type="NCBI Taxonomy" id="126358"/>
    <lineage>
        <taxon>Eukaryota</taxon>
        <taxon>Viridiplantae</taxon>
        <taxon>Streptophyta</taxon>
        <taxon>Embryophyta</taxon>
        <taxon>Tracheophyta</taxon>
        <taxon>Spermatophyta</taxon>
        <taxon>Magnoliopsida</taxon>
        <taxon>eudicotyledons</taxon>
        <taxon>Gunneridae</taxon>
        <taxon>Pentapetalae</taxon>
        <taxon>asterids</taxon>
        <taxon>lamiids</taxon>
        <taxon>Lamiales</taxon>
        <taxon>Oleaceae</taxon>
        <taxon>Forsythieae</taxon>
        <taxon>Abeliophyllum</taxon>
    </lineage>
</organism>
<evidence type="ECO:0000313" key="11">
    <source>
        <dbReference type="EMBL" id="KAL2532171.1"/>
    </source>
</evidence>
<reference evidence="12" key="1">
    <citation type="submission" date="2024-07" db="EMBL/GenBank/DDBJ databases">
        <title>Two chromosome-level genome assemblies of Korean endemic species Abeliophyllum distichum and Forsythia ovata (Oleaceae).</title>
        <authorList>
            <person name="Jang H."/>
        </authorList>
    </citation>
    <scope>NUCLEOTIDE SEQUENCE [LARGE SCALE GENOMIC DNA]</scope>
</reference>
<dbReference type="GO" id="GO:0003677">
    <property type="term" value="F:DNA binding"/>
    <property type="evidence" value="ECO:0007669"/>
    <property type="project" value="UniProtKB-KW"/>
</dbReference>
<dbReference type="AlphaFoldDB" id="A0ABD1V4C0"/>
<feature type="domain" description="SANT" evidence="9">
    <location>
        <begin position="97"/>
        <end position="150"/>
    </location>
</feature>
<keyword evidence="4" id="KW-0238">DNA-binding</keyword>
<dbReference type="SMART" id="SM00717">
    <property type="entry name" value="SANT"/>
    <property type="match status" value="2"/>
</dbReference>
<dbReference type="InterPro" id="IPR009057">
    <property type="entry name" value="Homeodomain-like_sf"/>
</dbReference>
<comment type="caution">
    <text evidence="11">The sequence shown here is derived from an EMBL/GenBank/DDBJ whole genome shotgun (WGS) entry which is preliminary data.</text>
</comment>
<dbReference type="PROSITE" id="PS51293">
    <property type="entry name" value="SANT"/>
    <property type="match status" value="1"/>
</dbReference>
<dbReference type="InterPro" id="IPR017884">
    <property type="entry name" value="SANT_dom"/>
</dbReference>
<dbReference type="Pfam" id="PF02704">
    <property type="entry name" value="GASA"/>
    <property type="match status" value="1"/>
</dbReference>
<evidence type="ECO:0000256" key="3">
    <source>
        <dbReference type="ARBA" id="ARBA00023015"/>
    </source>
</evidence>
<evidence type="ECO:0000259" key="8">
    <source>
        <dbReference type="PROSITE" id="PS50090"/>
    </source>
</evidence>
<dbReference type="GO" id="GO:0005634">
    <property type="term" value="C:nucleus"/>
    <property type="evidence" value="ECO:0007669"/>
    <property type="project" value="UniProtKB-SubCell"/>
</dbReference>
<dbReference type="EMBL" id="JBFOLK010000002">
    <property type="protein sequence ID" value="KAL2532171.1"/>
    <property type="molecule type" value="Genomic_DNA"/>
</dbReference>